<proteinExistence type="predicted"/>
<reference evidence="1" key="1">
    <citation type="submission" date="2015-10" db="EMBL/GenBank/DDBJ databases">
        <title>EvidentialGene: Evidence-directed Construction of Complete mRNA Transcriptomes without Genomes.</title>
        <authorList>
            <person name="Gilbert D.G."/>
        </authorList>
    </citation>
    <scope>NUCLEOTIDE SEQUENCE</scope>
</reference>
<accession>A0A0P6I272</accession>
<protein>
    <submittedName>
        <fullName evidence="1">Uncharacterized protein</fullName>
    </submittedName>
</protein>
<organism evidence="1">
    <name type="scientific">Daphnia magna</name>
    <dbReference type="NCBI Taxonomy" id="35525"/>
    <lineage>
        <taxon>Eukaryota</taxon>
        <taxon>Metazoa</taxon>
        <taxon>Ecdysozoa</taxon>
        <taxon>Arthropoda</taxon>
        <taxon>Crustacea</taxon>
        <taxon>Branchiopoda</taxon>
        <taxon>Diplostraca</taxon>
        <taxon>Cladocera</taxon>
        <taxon>Anomopoda</taxon>
        <taxon>Daphniidae</taxon>
        <taxon>Daphnia</taxon>
    </lineage>
</organism>
<evidence type="ECO:0000313" key="1">
    <source>
        <dbReference type="EMBL" id="JAN83052.1"/>
    </source>
</evidence>
<name>A0A0P6I272_9CRUS</name>
<dbReference type="AlphaFoldDB" id="A0A0P6I272"/>
<dbReference type="EMBL" id="GDIQ01011685">
    <property type="protein sequence ID" value="JAN83052.1"/>
    <property type="molecule type" value="Transcribed_RNA"/>
</dbReference>
<sequence length="65" mass="7430">MEKSFKGEKTFKETEKEDCLMRHSATARSRGVDPFLQAHVPFPTDYITVLHQNTSLVQPANTAFF</sequence>